<dbReference type="Proteomes" id="UP001321760">
    <property type="component" value="Unassembled WGS sequence"/>
</dbReference>
<feature type="compositionally biased region" description="Low complexity" evidence="1">
    <location>
        <begin position="66"/>
        <end position="90"/>
    </location>
</feature>
<feature type="region of interest" description="Disordered" evidence="1">
    <location>
        <begin position="34"/>
        <end position="95"/>
    </location>
</feature>
<gene>
    <name evidence="2" type="ORF">QBC34DRAFT_23630</name>
</gene>
<organism evidence="2 3">
    <name type="scientific">Podospora aff. communis PSN243</name>
    <dbReference type="NCBI Taxonomy" id="3040156"/>
    <lineage>
        <taxon>Eukaryota</taxon>
        <taxon>Fungi</taxon>
        <taxon>Dikarya</taxon>
        <taxon>Ascomycota</taxon>
        <taxon>Pezizomycotina</taxon>
        <taxon>Sordariomycetes</taxon>
        <taxon>Sordariomycetidae</taxon>
        <taxon>Sordariales</taxon>
        <taxon>Podosporaceae</taxon>
        <taxon>Podospora</taxon>
    </lineage>
</organism>
<name>A0AAV9GYC3_9PEZI</name>
<keyword evidence="3" id="KW-1185">Reference proteome</keyword>
<dbReference type="EMBL" id="MU865922">
    <property type="protein sequence ID" value="KAK4453012.1"/>
    <property type="molecule type" value="Genomic_DNA"/>
</dbReference>
<comment type="caution">
    <text evidence="2">The sequence shown here is derived from an EMBL/GenBank/DDBJ whole genome shotgun (WGS) entry which is preliminary data.</text>
</comment>
<accession>A0AAV9GYC3</accession>
<evidence type="ECO:0000313" key="3">
    <source>
        <dbReference type="Proteomes" id="UP001321760"/>
    </source>
</evidence>
<sequence>MGSRSGEAHQTGHVHLEGRDRRVYLLYRASAAGVAGQQPTEDVLPHTKQARSRRRGVPTEQGPTMPAAAASTQAAPSSPRSSLYPPSLSSQTSTGDQREYIRPLFVAFAAVIAAPGGREVPCFPLVRLCRLWKYVLGSPPSSLLARKFDRTDPPPWLAPMLLQHSRRGHVSHPLVDTNFLEGNPPHRHHNQGQPWRASTRQGSFWLSIWSFAGPGAVVQMLQLPHPPAHGIAPRLRSSIEVWWRWQRRPSTLRMRAVPKPNLLTE</sequence>
<evidence type="ECO:0000256" key="1">
    <source>
        <dbReference type="SAM" id="MobiDB-lite"/>
    </source>
</evidence>
<dbReference type="AlphaFoldDB" id="A0AAV9GYC3"/>
<evidence type="ECO:0000313" key="2">
    <source>
        <dbReference type="EMBL" id="KAK4453012.1"/>
    </source>
</evidence>
<reference evidence="2" key="1">
    <citation type="journal article" date="2023" name="Mol. Phylogenet. Evol.">
        <title>Genome-scale phylogeny and comparative genomics of the fungal order Sordariales.</title>
        <authorList>
            <person name="Hensen N."/>
            <person name="Bonometti L."/>
            <person name="Westerberg I."/>
            <person name="Brannstrom I.O."/>
            <person name="Guillou S."/>
            <person name="Cros-Aarteil S."/>
            <person name="Calhoun S."/>
            <person name="Haridas S."/>
            <person name="Kuo A."/>
            <person name="Mondo S."/>
            <person name="Pangilinan J."/>
            <person name="Riley R."/>
            <person name="LaButti K."/>
            <person name="Andreopoulos B."/>
            <person name="Lipzen A."/>
            <person name="Chen C."/>
            <person name="Yan M."/>
            <person name="Daum C."/>
            <person name="Ng V."/>
            <person name="Clum A."/>
            <person name="Steindorff A."/>
            <person name="Ohm R.A."/>
            <person name="Martin F."/>
            <person name="Silar P."/>
            <person name="Natvig D.O."/>
            <person name="Lalanne C."/>
            <person name="Gautier V."/>
            <person name="Ament-Velasquez S.L."/>
            <person name="Kruys A."/>
            <person name="Hutchinson M.I."/>
            <person name="Powell A.J."/>
            <person name="Barry K."/>
            <person name="Miller A.N."/>
            <person name="Grigoriev I.V."/>
            <person name="Debuchy R."/>
            <person name="Gladieux P."/>
            <person name="Hiltunen Thoren M."/>
            <person name="Johannesson H."/>
        </authorList>
    </citation>
    <scope>NUCLEOTIDE SEQUENCE</scope>
    <source>
        <strain evidence="2">PSN243</strain>
    </source>
</reference>
<reference evidence="2" key="2">
    <citation type="submission" date="2023-05" db="EMBL/GenBank/DDBJ databases">
        <authorList>
            <consortium name="Lawrence Berkeley National Laboratory"/>
            <person name="Steindorff A."/>
            <person name="Hensen N."/>
            <person name="Bonometti L."/>
            <person name="Westerberg I."/>
            <person name="Brannstrom I.O."/>
            <person name="Guillou S."/>
            <person name="Cros-Aarteil S."/>
            <person name="Calhoun S."/>
            <person name="Haridas S."/>
            <person name="Kuo A."/>
            <person name="Mondo S."/>
            <person name="Pangilinan J."/>
            <person name="Riley R."/>
            <person name="Labutti K."/>
            <person name="Andreopoulos B."/>
            <person name="Lipzen A."/>
            <person name="Chen C."/>
            <person name="Yanf M."/>
            <person name="Daum C."/>
            <person name="Ng V."/>
            <person name="Clum A."/>
            <person name="Ohm R."/>
            <person name="Martin F."/>
            <person name="Silar P."/>
            <person name="Natvig D."/>
            <person name="Lalanne C."/>
            <person name="Gautier V."/>
            <person name="Ament-Velasquez S.L."/>
            <person name="Kruys A."/>
            <person name="Hutchinson M.I."/>
            <person name="Powell A.J."/>
            <person name="Barry K."/>
            <person name="Miller A.N."/>
            <person name="Grigoriev I.V."/>
            <person name="Debuchy R."/>
            <person name="Gladieux P."/>
            <person name="Thoren M.H."/>
            <person name="Johannesson H."/>
        </authorList>
    </citation>
    <scope>NUCLEOTIDE SEQUENCE</scope>
    <source>
        <strain evidence="2">PSN243</strain>
    </source>
</reference>
<protein>
    <submittedName>
        <fullName evidence="2">Uncharacterized protein</fullName>
    </submittedName>
</protein>
<proteinExistence type="predicted"/>